<accession>A0A5R9GPD6</accession>
<dbReference type="Pfam" id="PF04851">
    <property type="entry name" value="ResIII"/>
    <property type="match status" value="1"/>
</dbReference>
<dbReference type="Pfam" id="PF11907">
    <property type="entry name" value="DUF3427"/>
    <property type="match status" value="1"/>
</dbReference>
<proteinExistence type="predicted"/>
<evidence type="ECO:0000259" key="2">
    <source>
        <dbReference type="PROSITE" id="PS51194"/>
    </source>
</evidence>
<dbReference type="GO" id="GO:0003677">
    <property type="term" value="F:DNA binding"/>
    <property type="evidence" value="ECO:0007669"/>
    <property type="project" value="InterPro"/>
</dbReference>
<gene>
    <name evidence="3" type="ORF">FE782_01960</name>
</gene>
<protein>
    <submittedName>
        <fullName evidence="3">DUF3427 domain-containing protein</fullName>
    </submittedName>
</protein>
<dbReference type="InterPro" id="IPR014001">
    <property type="entry name" value="Helicase_ATP-bd"/>
</dbReference>
<dbReference type="SUPFAM" id="SSF56024">
    <property type="entry name" value="Phospholipase D/nuclease"/>
    <property type="match status" value="1"/>
</dbReference>
<dbReference type="EMBL" id="VCIW01000001">
    <property type="protein sequence ID" value="TLS54135.1"/>
    <property type="molecule type" value="Genomic_DNA"/>
</dbReference>
<dbReference type="GO" id="GO:0016887">
    <property type="term" value="F:ATP hydrolysis activity"/>
    <property type="evidence" value="ECO:0007669"/>
    <property type="project" value="TreeGrafter"/>
</dbReference>
<dbReference type="Pfam" id="PF13091">
    <property type="entry name" value="PLDc_2"/>
    <property type="match status" value="1"/>
</dbReference>
<feature type="domain" description="Helicase C-terminal" evidence="2">
    <location>
        <begin position="564"/>
        <end position="724"/>
    </location>
</feature>
<dbReference type="PROSITE" id="PS51194">
    <property type="entry name" value="HELICASE_CTER"/>
    <property type="match status" value="1"/>
</dbReference>
<dbReference type="InterPro" id="IPR001650">
    <property type="entry name" value="Helicase_C-like"/>
</dbReference>
<sequence>MSLTLGIYEQVVNELVAAELRGLSEAWEPELRPLDGAESAKVLGAYMGRLLTRVLEYIDSKEERQVADRVAFCNEIIRHIVRLLDGGDAFGGRLDPALTVRLRGALIDAEAQQLLEVAERTRRRPAVRPATSLAASTLFTGDAHEPNMIAELRKEIATSDRIDFLVSFVKFSGLRLLLEELRAFAARGGVLRVITTSYMGATDPKAVEELAKLPGAEIKISYDTKTTRHHAKSYVFWRNTGFNTLYIGSSNLSESAMTYGLEWNVKLSQQDAPDIVRKVEVTFEHYWNHAEFVTYVPQLHASTLRRALLAERTRGSEGERRGAIFEIQPYYYQQEILDKLQAERDIHGYMRNLVVAATGTGKTVVSAFDYRRFRQSRPGRPSRLLFVAHRKEILSQSLDTFRMILRDLNFGDLLVGGITPASLDHLFVSIQSFHSQELMARTSPDFYDYIVVDEFHHAAAPTYQELLGYYRPAVLLGLTATPERADGKSVHTEYFGGRIAAEIRLYEAIERKLLTPFHYFGVTDSVDLREVRWENGKYAQADLENVYVLDHQRARNRARYVLEAVERYCTDVRDVVGIGFCVSKAHAAFMSEQFNAMGVPSDFLVAESGDDVRDTVKRRLVSKEINFVFVVDIYNEGVDIPEVNTVLFLRPTESLTVYLQQLGRGLRLCEGKDALTVLDFVGHARREYSFEDRFKALLPRKRRSVVKEMEHHFPNVPRGCSIVLERQAQEIVLNHIKNSINNIRNLRRKVRDFFTSQPDAPIGRFFEEQHVEPVELYGRSPKVTLYSLALEEGVVVYESGLDKERERVLAKGLERLTFANSHRFLRTSLRLIDDILDSDGQPLQGLTDEECSLLLMLYYTFWGVGLSDLKEHSFPCVESALHWIVQHPLCYDELRDMLQRQLDQIDIVGRPISELGPDVPIDLYCNYTVDQLLAALGKHKSWKHSEFREGVLYMQEHNLDVFFITLNKSEKDYSPTTMYHDYAINERVFHWQSQSRTSATSPTGQRYIRQRETKHPVLFFVREKKSNNGVTLPFTCVGLADYRRHHGSAPTSMEWTMREPLPAFVLREAVRG</sequence>
<dbReference type="SMART" id="SM00490">
    <property type="entry name" value="HELICc"/>
    <property type="match status" value="1"/>
</dbReference>
<feature type="domain" description="Helicase ATP-binding" evidence="1">
    <location>
        <begin position="343"/>
        <end position="486"/>
    </location>
</feature>
<dbReference type="InterPro" id="IPR006935">
    <property type="entry name" value="Helicase/UvrB_N"/>
</dbReference>
<evidence type="ECO:0000313" key="3">
    <source>
        <dbReference type="EMBL" id="TLS54135.1"/>
    </source>
</evidence>
<dbReference type="RefSeq" id="WP_138191949.1">
    <property type="nucleotide sequence ID" value="NZ_VCIW01000001.1"/>
</dbReference>
<evidence type="ECO:0000313" key="4">
    <source>
        <dbReference type="Proteomes" id="UP000309676"/>
    </source>
</evidence>
<dbReference type="InterPro" id="IPR025202">
    <property type="entry name" value="PLD-like_dom"/>
</dbReference>
<organism evidence="3 4">
    <name type="scientific">Paenibacillus antri</name>
    <dbReference type="NCBI Taxonomy" id="2582848"/>
    <lineage>
        <taxon>Bacteria</taxon>
        <taxon>Bacillati</taxon>
        <taxon>Bacillota</taxon>
        <taxon>Bacilli</taxon>
        <taxon>Bacillales</taxon>
        <taxon>Paenibacillaceae</taxon>
        <taxon>Paenibacillus</taxon>
    </lineage>
</organism>
<dbReference type="InterPro" id="IPR052511">
    <property type="entry name" value="ATP-dep_Helicase"/>
</dbReference>
<dbReference type="PANTHER" id="PTHR47962">
    <property type="entry name" value="ATP-DEPENDENT HELICASE LHR-RELATED-RELATED"/>
    <property type="match status" value="1"/>
</dbReference>
<dbReference type="Gene3D" id="3.40.50.300">
    <property type="entry name" value="P-loop containing nucleotide triphosphate hydrolases"/>
    <property type="match status" value="2"/>
</dbReference>
<dbReference type="PROSITE" id="PS51192">
    <property type="entry name" value="HELICASE_ATP_BIND_1"/>
    <property type="match status" value="1"/>
</dbReference>
<dbReference type="GO" id="GO:0005524">
    <property type="term" value="F:ATP binding"/>
    <property type="evidence" value="ECO:0007669"/>
    <property type="project" value="InterPro"/>
</dbReference>
<dbReference type="CDD" id="cd18032">
    <property type="entry name" value="DEXHc_RE_I_III_res"/>
    <property type="match status" value="1"/>
</dbReference>
<dbReference type="InterPro" id="IPR027417">
    <property type="entry name" value="P-loop_NTPase"/>
</dbReference>
<dbReference type="SMART" id="SM00487">
    <property type="entry name" value="DEXDc"/>
    <property type="match status" value="1"/>
</dbReference>
<keyword evidence="4" id="KW-1185">Reference proteome</keyword>
<dbReference type="Pfam" id="PF00271">
    <property type="entry name" value="Helicase_C"/>
    <property type="match status" value="1"/>
</dbReference>
<dbReference type="CDD" id="cd18799">
    <property type="entry name" value="SF2_C_EcoAI-like"/>
    <property type="match status" value="1"/>
</dbReference>
<comment type="caution">
    <text evidence="3">The sequence shown here is derived from an EMBL/GenBank/DDBJ whole genome shotgun (WGS) entry which is preliminary data.</text>
</comment>
<name>A0A5R9GPD6_9BACL</name>
<dbReference type="PANTHER" id="PTHR47962:SF7">
    <property type="entry name" value="MITOCHONDRIAL ATP-DEPENDENT HELICASE IRC3-RELATED"/>
    <property type="match status" value="1"/>
</dbReference>
<evidence type="ECO:0000259" key="1">
    <source>
        <dbReference type="PROSITE" id="PS51192"/>
    </source>
</evidence>
<dbReference type="SUPFAM" id="SSF52540">
    <property type="entry name" value="P-loop containing nucleoside triphosphate hydrolases"/>
    <property type="match status" value="1"/>
</dbReference>
<reference evidence="3 4" key="1">
    <citation type="submission" date="2019-05" db="EMBL/GenBank/DDBJ databases">
        <authorList>
            <person name="Narsing Rao M.P."/>
            <person name="Li W.J."/>
        </authorList>
    </citation>
    <scope>NUCLEOTIDE SEQUENCE [LARGE SCALE GENOMIC DNA]</scope>
    <source>
        <strain evidence="3 4">SYSU_K30003</strain>
    </source>
</reference>
<dbReference type="InterPro" id="IPR021835">
    <property type="entry name" value="DUF3427"/>
</dbReference>
<dbReference type="Gene3D" id="3.30.870.10">
    <property type="entry name" value="Endonuclease Chain A"/>
    <property type="match status" value="1"/>
</dbReference>
<dbReference type="Proteomes" id="UP000309676">
    <property type="component" value="Unassembled WGS sequence"/>
</dbReference>
<dbReference type="AlphaFoldDB" id="A0A5R9GPD6"/>
<dbReference type="OrthoDB" id="9802848at2"/>